<comment type="caution">
    <text evidence="7">Lacks conserved residue(s) required for the propagation of feature annotation.</text>
</comment>
<dbReference type="HAMAP" id="MF_00218">
    <property type="entry name" value="URO_D"/>
    <property type="match status" value="1"/>
</dbReference>
<dbReference type="PANTHER" id="PTHR21091">
    <property type="entry name" value="METHYLTETRAHYDROFOLATE:HOMOCYSTEINE METHYLTRANSFERASE RELATED"/>
    <property type="match status" value="1"/>
</dbReference>
<dbReference type="PANTHER" id="PTHR21091:SF169">
    <property type="entry name" value="UROPORPHYRINOGEN DECARBOXYLASE"/>
    <property type="match status" value="1"/>
</dbReference>
<protein>
    <recommendedName>
        <fullName evidence="3 7">Uroporphyrinogen decarboxylase</fullName>
        <shortName evidence="7">UPD</shortName>
        <shortName evidence="7">URO-D</shortName>
        <ecNumber evidence="3 7">4.1.1.37</ecNumber>
    </recommendedName>
</protein>
<evidence type="ECO:0000256" key="4">
    <source>
        <dbReference type="ARBA" id="ARBA00022793"/>
    </source>
</evidence>
<comment type="subunit">
    <text evidence="7">Homodimer.</text>
</comment>
<evidence type="ECO:0000256" key="1">
    <source>
        <dbReference type="ARBA" id="ARBA00004804"/>
    </source>
</evidence>
<proteinExistence type="inferred from homology"/>
<evidence type="ECO:0000256" key="9">
    <source>
        <dbReference type="RuleBase" id="RU004169"/>
    </source>
</evidence>
<evidence type="ECO:0000313" key="11">
    <source>
        <dbReference type="EMBL" id="QZA58389.1"/>
    </source>
</evidence>
<feature type="binding site" evidence="7">
    <location>
        <position position="202"/>
    </location>
    <ligand>
        <name>substrate</name>
    </ligand>
</feature>
<dbReference type="Gene3D" id="3.20.20.210">
    <property type="match status" value="1"/>
</dbReference>
<feature type="binding site" evidence="7">
    <location>
        <position position="315"/>
    </location>
    <ligand>
        <name>substrate</name>
    </ligand>
</feature>
<dbReference type="InterPro" id="IPR000257">
    <property type="entry name" value="Uroporphyrinogen_deCOase"/>
</dbReference>
<dbReference type="InterPro" id="IPR006361">
    <property type="entry name" value="Uroporphyrinogen_deCO2ase_HemE"/>
</dbReference>
<dbReference type="NCBIfam" id="TIGR01464">
    <property type="entry name" value="hemE"/>
    <property type="match status" value="1"/>
</dbReference>
<keyword evidence="6 7" id="KW-0627">Porphyrin biosynthesis</keyword>
<feature type="binding site" evidence="7">
    <location>
        <position position="147"/>
    </location>
    <ligand>
        <name>substrate</name>
    </ligand>
</feature>
<dbReference type="RefSeq" id="WP_194845485.1">
    <property type="nucleotide sequence ID" value="NZ_CP075585.1"/>
</dbReference>
<feature type="domain" description="Uroporphyrinogen decarboxylase (URO-D)" evidence="10">
    <location>
        <begin position="18"/>
        <end position="27"/>
    </location>
</feature>
<dbReference type="CDD" id="cd00717">
    <property type="entry name" value="URO-D"/>
    <property type="match status" value="1"/>
</dbReference>
<gene>
    <name evidence="7" type="primary">hemE</name>
    <name evidence="11" type="ORF">RHAB15C_0000262</name>
</gene>
<evidence type="ECO:0000259" key="10">
    <source>
        <dbReference type="PROSITE" id="PS00906"/>
    </source>
</evidence>
<comment type="similarity">
    <text evidence="2 7 9">Belongs to the uroporphyrinogen decarboxylase family.</text>
</comment>
<feature type="binding site" evidence="7">
    <location>
        <position position="72"/>
    </location>
    <ligand>
        <name>substrate</name>
    </ligand>
</feature>
<evidence type="ECO:0000256" key="7">
    <source>
        <dbReference type="HAMAP-Rule" id="MF_00218"/>
    </source>
</evidence>
<comment type="catalytic activity">
    <reaction evidence="7 8">
        <text>uroporphyrinogen III + 4 H(+) = coproporphyrinogen III + 4 CO2</text>
        <dbReference type="Rhea" id="RHEA:19865"/>
        <dbReference type="ChEBI" id="CHEBI:15378"/>
        <dbReference type="ChEBI" id="CHEBI:16526"/>
        <dbReference type="ChEBI" id="CHEBI:57308"/>
        <dbReference type="ChEBI" id="CHEBI:57309"/>
        <dbReference type="EC" id="4.1.1.37"/>
    </reaction>
</comment>
<reference evidence="11 12" key="2">
    <citation type="submission" date="2021-05" db="EMBL/GenBank/DDBJ databases">
        <title>Ecology and evolution of chlamydial symbionts of arthropods.</title>
        <authorList>
            <person name="Halter T."/>
            <person name="Sixt B.S."/>
            <person name="Toenshoff E.R."/>
            <person name="Koestlbacher S."/>
            <person name="Schulz F."/>
            <person name="Kostanjsek R."/>
            <person name="Collingro A."/>
            <person name="Hendrickx F."/>
            <person name="Horn M."/>
        </authorList>
    </citation>
    <scope>NUCLEOTIDE SEQUENCE [LARGE SCALE GENOMIC DNA]</scope>
    <source>
        <strain evidence="11 12">15C</strain>
    </source>
</reference>
<sequence>MNDLLLRALCCEKVERAPIWLMRQAGRYMPQYQLLRKKYSLWQLFHISELAAEVSYLPIDLLDIDAAIVFSDILVLAEGLGLKLEFPDKGGPCVYPPIRSKQQVEQLSIQAVEEKLIFVFKTLQIIKKQIQVPLIGFCGGPFTVATYLIDSTSKKPFLYTKQWMKKDPQSFIELLTILTKASIIYLKAQVQAGADVVQIFDSWANILSEEELQQFCLPFLHQMVKELQLKVPVILFCRDSSIRYAQLVSLNPTAISLDWHLPMKVLREKIPSSIALQGNLKPDLLKKSSSEIEKEVSSFLHSMKGSKGFIASLGHGVLPDIPFKNVKLFVDMVKSVTT</sequence>
<comment type="function">
    <text evidence="7">Catalyzes the decarboxylation of four acetate groups of uroporphyrinogen-III to yield coproporphyrinogen-III.</text>
</comment>
<reference evidence="11 12" key="1">
    <citation type="submission" date="2020-01" db="EMBL/GenBank/DDBJ databases">
        <authorList>
            <person name="Sixt B."/>
            <person name="Schulz F."/>
            <person name="Kostanjsek R."/>
            <person name="Koestlbacher S."/>
            <person name="Collingro A."/>
            <person name="Toenshoff E."/>
            <person name="Horn M."/>
        </authorList>
    </citation>
    <scope>NUCLEOTIDE SEQUENCE [LARGE SCALE GENOMIC DNA]</scope>
    <source>
        <strain evidence="11 12">15C</strain>
    </source>
</reference>
<evidence type="ECO:0000256" key="5">
    <source>
        <dbReference type="ARBA" id="ARBA00023239"/>
    </source>
</evidence>
<dbReference type="GO" id="GO:0004853">
    <property type="term" value="F:uroporphyrinogen decarboxylase activity"/>
    <property type="evidence" value="ECO:0007669"/>
    <property type="project" value="UniProtKB-EC"/>
</dbReference>
<dbReference type="EMBL" id="CP075585">
    <property type="protein sequence ID" value="QZA58389.1"/>
    <property type="molecule type" value="Genomic_DNA"/>
</dbReference>
<feature type="binding site" evidence="7">
    <location>
        <begin position="23"/>
        <end position="27"/>
    </location>
    <ligand>
        <name>substrate</name>
    </ligand>
</feature>
<dbReference type="SUPFAM" id="SSF51726">
    <property type="entry name" value="UROD/MetE-like"/>
    <property type="match status" value="1"/>
</dbReference>
<keyword evidence="12" id="KW-1185">Reference proteome</keyword>
<accession>A0ABX8YYK1</accession>
<evidence type="ECO:0000256" key="3">
    <source>
        <dbReference type="ARBA" id="ARBA00012288"/>
    </source>
</evidence>
<dbReference type="InterPro" id="IPR038071">
    <property type="entry name" value="UROD/MetE-like_sf"/>
</dbReference>
<dbReference type="Proteomes" id="UP000822862">
    <property type="component" value="Chromosome"/>
</dbReference>
<evidence type="ECO:0000256" key="2">
    <source>
        <dbReference type="ARBA" id="ARBA00009935"/>
    </source>
</evidence>
<keyword evidence="5 7" id="KW-0456">Lyase</keyword>
<comment type="subcellular location">
    <subcellularLocation>
        <location evidence="7">Cytoplasm</location>
    </subcellularLocation>
</comment>
<keyword evidence="4 7" id="KW-0210">Decarboxylase</keyword>
<feature type="site" description="Transition state stabilizer" evidence="7">
    <location>
        <position position="72"/>
    </location>
</feature>
<name>A0ABX8YYK1_9BACT</name>
<evidence type="ECO:0000256" key="8">
    <source>
        <dbReference type="RuleBase" id="RU000554"/>
    </source>
</evidence>
<evidence type="ECO:0000313" key="12">
    <source>
        <dbReference type="Proteomes" id="UP000822862"/>
    </source>
</evidence>
<dbReference type="EC" id="4.1.1.37" evidence="3 7"/>
<evidence type="ECO:0000256" key="6">
    <source>
        <dbReference type="ARBA" id="ARBA00023244"/>
    </source>
</evidence>
<dbReference type="PROSITE" id="PS00906">
    <property type="entry name" value="UROD_1"/>
    <property type="match status" value="1"/>
</dbReference>
<keyword evidence="7" id="KW-0963">Cytoplasm</keyword>
<organism evidence="11 12">
    <name type="scientific">Candidatus Rhabdochlamydia porcellionis</name>
    <dbReference type="NCBI Taxonomy" id="225148"/>
    <lineage>
        <taxon>Bacteria</taxon>
        <taxon>Pseudomonadati</taxon>
        <taxon>Chlamydiota</taxon>
        <taxon>Chlamydiia</taxon>
        <taxon>Parachlamydiales</taxon>
        <taxon>Candidatus Rhabdochlamydiaceae</taxon>
        <taxon>Candidatus Rhabdochlamydia</taxon>
    </lineage>
</organism>
<dbReference type="Pfam" id="PF01208">
    <property type="entry name" value="URO-D"/>
    <property type="match status" value="1"/>
</dbReference>
<comment type="pathway">
    <text evidence="1 7 8">Porphyrin-containing compound metabolism; protoporphyrin-IX biosynthesis; coproporphyrinogen-III from 5-aminolevulinate: step 4/4.</text>
</comment>